<comment type="subcellular location">
    <subcellularLocation>
        <location evidence="1">Cytoplasm</location>
    </subcellularLocation>
</comment>
<dbReference type="GO" id="GO:0005737">
    <property type="term" value="C:cytoplasm"/>
    <property type="evidence" value="ECO:0007669"/>
    <property type="project" value="UniProtKB-SubCell"/>
</dbReference>
<evidence type="ECO:0000313" key="8">
    <source>
        <dbReference type="Proteomes" id="UP001209570"/>
    </source>
</evidence>
<name>A0AAD5Q456_PYTIN</name>
<feature type="compositionally biased region" description="Polar residues" evidence="5">
    <location>
        <begin position="486"/>
        <end position="502"/>
    </location>
</feature>
<keyword evidence="3" id="KW-0963">Cytoplasm</keyword>
<evidence type="ECO:0000256" key="3">
    <source>
        <dbReference type="ARBA" id="ARBA00022490"/>
    </source>
</evidence>
<feature type="region of interest" description="Disordered" evidence="5">
    <location>
        <begin position="485"/>
        <end position="506"/>
    </location>
</feature>
<dbReference type="EMBL" id="JAKCXM010000334">
    <property type="protein sequence ID" value="KAJ0395620.1"/>
    <property type="molecule type" value="Genomic_DNA"/>
</dbReference>
<dbReference type="InterPro" id="IPR019453">
    <property type="entry name" value="VPS39/TGFA1_Znf"/>
</dbReference>
<dbReference type="AlphaFoldDB" id="A0AAD5Q456"/>
<keyword evidence="2" id="KW-0813">Transport</keyword>
<dbReference type="GO" id="GO:0015031">
    <property type="term" value="P:protein transport"/>
    <property type="evidence" value="ECO:0007669"/>
    <property type="project" value="UniProtKB-KW"/>
</dbReference>
<protein>
    <recommendedName>
        <fullName evidence="6">CNH domain-containing protein</fullName>
    </recommendedName>
</protein>
<dbReference type="PANTHER" id="PTHR12894:SF27">
    <property type="entry name" value="TRANSFORMING GROWTH FACTOR-BETA RECEPTOR-ASSOCIATED PROTEIN 1"/>
    <property type="match status" value="1"/>
</dbReference>
<dbReference type="InterPro" id="IPR019452">
    <property type="entry name" value="VPS39/TGF_beta_rcpt-assoc_1"/>
</dbReference>
<comment type="caution">
    <text evidence="7">The sequence shown here is derived from an EMBL/GenBank/DDBJ whole genome shotgun (WGS) entry which is preliminary data.</text>
</comment>
<keyword evidence="4" id="KW-0653">Protein transport</keyword>
<dbReference type="InterPro" id="IPR001180">
    <property type="entry name" value="CNH_dom"/>
</dbReference>
<evidence type="ECO:0000256" key="1">
    <source>
        <dbReference type="ARBA" id="ARBA00004496"/>
    </source>
</evidence>
<evidence type="ECO:0000256" key="2">
    <source>
        <dbReference type="ARBA" id="ARBA00022448"/>
    </source>
</evidence>
<evidence type="ECO:0000256" key="4">
    <source>
        <dbReference type="ARBA" id="ARBA00022927"/>
    </source>
</evidence>
<dbReference type="GO" id="GO:0006914">
    <property type="term" value="P:autophagy"/>
    <property type="evidence" value="ECO:0007669"/>
    <property type="project" value="TreeGrafter"/>
</dbReference>
<dbReference type="GO" id="GO:0016020">
    <property type="term" value="C:membrane"/>
    <property type="evidence" value="ECO:0007669"/>
    <property type="project" value="TreeGrafter"/>
</dbReference>
<dbReference type="PANTHER" id="PTHR12894">
    <property type="entry name" value="CNH DOMAIN CONTAINING"/>
    <property type="match status" value="1"/>
</dbReference>
<dbReference type="Pfam" id="PF00780">
    <property type="entry name" value="CNH"/>
    <property type="match status" value="1"/>
</dbReference>
<dbReference type="Pfam" id="PF10367">
    <property type="entry name" value="zf-Vps39_C"/>
    <property type="match status" value="1"/>
</dbReference>
<gene>
    <name evidence="7" type="ORF">P43SY_006327</name>
</gene>
<organism evidence="7 8">
    <name type="scientific">Pythium insidiosum</name>
    <name type="common">Pythiosis disease agent</name>
    <dbReference type="NCBI Taxonomy" id="114742"/>
    <lineage>
        <taxon>Eukaryota</taxon>
        <taxon>Sar</taxon>
        <taxon>Stramenopiles</taxon>
        <taxon>Oomycota</taxon>
        <taxon>Peronosporomycetes</taxon>
        <taxon>Pythiales</taxon>
        <taxon>Pythiaceae</taxon>
        <taxon>Pythium</taxon>
    </lineage>
</organism>
<dbReference type="Proteomes" id="UP001209570">
    <property type="component" value="Unassembled WGS sequence"/>
</dbReference>
<dbReference type="GO" id="GO:0034058">
    <property type="term" value="P:endosomal vesicle fusion"/>
    <property type="evidence" value="ECO:0007669"/>
    <property type="project" value="TreeGrafter"/>
</dbReference>
<feature type="domain" description="CNH" evidence="6">
    <location>
        <begin position="24"/>
        <end position="294"/>
    </location>
</feature>
<accession>A0AAD5Q456</accession>
<evidence type="ECO:0000313" key="7">
    <source>
        <dbReference type="EMBL" id="KAJ0395620.1"/>
    </source>
</evidence>
<dbReference type="InterPro" id="IPR032914">
    <property type="entry name" value="Vam6/VPS39/TRAP1"/>
</dbReference>
<dbReference type="Pfam" id="PF10366">
    <property type="entry name" value="Vps39_1"/>
    <property type="match status" value="1"/>
</dbReference>
<evidence type="ECO:0000259" key="6">
    <source>
        <dbReference type="PROSITE" id="PS50219"/>
    </source>
</evidence>
<evidence type="ECO:0000256" key="5">
    <source>
        <dbReference type="SAM" id="MobiDB-lite"/>
    </source>
</evidence>
<reference evidence="7" key="1">
    <citation type="submission" date="2021-12" db="EMBL/GenBank/DDBJ databases">
        <title>Prjna785345.</title>
        <authorList>
            <person name="Rujirawat T."/>
            <person name="Krajaejun T."/>
        </authorList>
    </citation>
    <scope>NUCLEOTIDE SEQUENCE</scope>
    <source>
        <strain evidence="7">Pi057C3</strain>
    </source>
</reference>
<dbReference type="PROSITE" id="PS50219">
    <property type="entry name" value="CNH"/>
    <property type="match status" value="1"/>
</dbReference>
<sequence>MASESVSESQRAAFRTTPLVAGFDGKIECVTHYSSRVVIGSGDGRLVMYDTRKGPHTAPSVSHTFAHGRPVEQIVAVPHIRMIIVIANGEISAHGATDLKPLDFDFSMANAHHARLCCINQRGPPHFRLGVALLKRKAIVLFQYHQSDKSYKYLREFPTRDVPETMAWYRNKVIVGYRTDYHILNDKGGEAQPVNSPGIQSSEVFPVVKLLPKEETLITVMDHVGVYVGLNGEPLPRNSINWSQSPAAVEFTAPYIVGLIPRVGVEIHSAVDSSLVQTISLPRASCIFSNGMKFDMEPRPAGDAEDVVVVGVRDSSSKSSVVKVEQMPMDQQVGELLDRGKIEEAQDIVKKSISGLPSDKQRSKIKRFQRQATVALLRRLEFDAAVDYMYRSAVEPCEFIAFFPEFQCASFAYEPAILKPEVLPRGSSLSPNITSVINEILATQSASLASEISRATPDELYRSATKALLKFLEMYKKHMRDKLQSRNRSLSSRTMSVTSQSGAAPKDARRAEAIDTALFHLLVKFGKQKELLVLIEENSADPEGCNLEVESCQALLHQHRMHFELGQLYVLQGKFHDAVALYSRLHSGELQQANLPKPPVDAVIDVLIAAPEDCDALVYEQSVWILQATSVKNALRVFTERRVKMSSNDVVEHLKRHSTDAAIVQKYLETLVQSERDQYASSVSSTGGAGGAGRSSAATSSGNNALDVNDSYSNFLAGDGDGEGFGSGDLPASGGHEDPHHTRLALEYMDEVLRLVQSGETPSKSHPGKESGALGDARKRLLRFLKSSSSRYDVAQLVAKVRGTPLYNELVILCGRGALHEEAVRALVYELNDLKGAESYASKYGARRASKQQQTHNSALLALLRICLQPEDESKKAAYQDFAFQLLGRHGKVLDGKAVLELLPSTTPVHKLVEYLSQALPHSAHNVRETRITKSLSNIYNLQVQCERVEKLNSFVEIDAHTTCLVCKKRIGDIVFAVYPNGKVVHYNCTNGRLDTCPVTGEKFS</sequence>
<proteinExistence type="predicted"/>
<feature type="region of interest" description="Disordered" evidence="5">
    <location>
        <begin position="679"/>
        <end position="702"/>
    </location>
</feature>
<keyword evidence="8" id="KW-1185">Reference proteome</keyword>